<organism evidence="15 16">
    <name type="scientific">Ataeniobius toweri</name>
    <dbReference type="NCBI Taxonomy" id="208326"/>
    <lineage>
        <taxon>Eukaryota</taxon>
        <taxon>Metazoa</taxon>
        <taxon>Chordata</taxon>
        <taxon>Craniata</taxon>
        <taxon>Vertebrata</taxon>
        <taxon>Euteleostomi</taxon>
        <taxon>Actinopterygii</taxon>
        <taxon>Neopterygii</taxon>
        <taxon>Teleostei</taxon>
        <taxon>Neoteleostei</taxon>
        <taxon>Acanthomorphata</taxon>
        <taxon>Ovalentaria</taxon>
        <taxon>Atherinomorphae</taxon>
        <taxon>Cyprinodontiformes</taxon>
        <taxon>Goodeidae</taxon>
        <taxon>Ataeniobius</taxon>
    </lineage>
</organism>
<evidence type="ECO:0000256" key="10">
    <source>
        <dbReference type="ARBA" id="ARBA00023157"/>
    </source>
</evidence>
<keyword evidence="12" id="KW-0206">Cytoskeleton</keyword>
<reference evidence="15 16" key="1">
    <citation type="submission" date="2021-07" db="EMBL/GenBank/DDBJ databases">
        <authorList>
            <person name="Palmer J.M."/>
        </authorList>
    </citation>
    <scope>NUCLEOTIDE SEQUENCE [LARGE SCALE GENOMIC DNA]</scope>
    <source>
        <strain evidence="15 16">AT_MEX2019</strain>
        <tissue evidence="15">Muscle</tissue>
    </source>
</reference>
<keyword evidence="7" id="KW-0735">Signal-anchor</keyword>
<comment type="similarity">
    <text evidence="3">Belongs to the sarcoglycan beta/delta/gamma/zeta family.</text>
</comment>
<feature type="transmembrane region" description="Helical" evidence="14">
    <location>
        <begin position="54"/>
        <end position="77"/>
    </location>
</feature>
<keyword evidence="16" id="KW-1185">Reference proteome</keyword>
<keyword evidence="5" id="KW-0963">Cytoplasm</keyword>
<evidence type="ECO:0000256" key="14">
    <source>
        <dbReference type="SAM" id="Phobius"/>
    </source>
</evidence>
<name>A0ABU7B498_9TELE</name>
<evidence type="ECO:0000256" key="12">
    <source>
        <dbReference type="ARBA" id="ARBA00023212"/>
    </source>
</evidence>
<gene>
    <name evidence="15" type="ORF">ATANTOWER_030897</name>
</gene>
<evidence type="ECO:0000313" key="16">
    <source>
        <dbReference type="Proteomes" id="UP001345963"/>
    </source>
</evidence>
<sequence length="94" mass="11143">MKVSPVACARRRRREKQGMQNQMTQEQCSHRNNVQSSEKPQVYKVGIYGWRKRCLYFFVLLLLILILINLALTIWILKVMNFTIVSHVCYSFCC</sequence>
<keyword evidence="10" id="KW-1015">Disulfide bond</keyword>
<feature type="compositionally biased region" description="Polar residues" evidence="13">
    <location>
        <begin position="18"/>
        <end position="38"/>
    </location>
</feature>
<evidence type="ECO:0000256" key="11">
    <source>
        <dbReference type="ARBA" id="ARBA00023180"/>
    </source>
</evidence>
<evidence type="ECO:0000256" key="3">
    <source>
        <dbReference type="ARBA" id="ARBA00007574"/>
    </source>
</evidence>
<dbReference type="InterPro" id="IPR039972">
    <property type="entry name" value="Sarcoglycan_gamma/delta/zeta"/>
</dbReference>
<dbReference type="PANTHER" id="PTHR12939:SF6">
    <property type="entry name" value="DELTA-SARCOGLYCAN"/>
    <property type="match status" value="1"/>
</dbReference>
<proteinExistence type="inferred from homology"/>
<comment type="caution">
    <text evidence="15">The sequence shown here is derived from an EMBL/GenBank/DDBJ whole genome shotgun (WGS) entry which is preliminary data.</text>
</comment>
<keyword evidence="8 14" id="KW-1133">Transmembrane helix</keyword>
<evidence type="ECO:0000256" key="8">
    <source>
        <dbReference type="ARBA" id="ARBA00022989"/>
    </source>
</evidence>
<evidence type="ECO:0000256" key="2">
    <source>
        <dbReference type="ARBA" id="ARBA00004274"/>
    </source>
</evidence>
<evidence type="ECO:0000256" key="9">
    <source>
        <dbReference type="ARBA" id="ARBA00023136"/>
    </source>
</evidence>
<protein>
    <recommendedName>
        <fullName evidence="17">Delta-sarcoglycan</fullName>
    </recommendedName>
</protein>
<dbReference type="EMBL" id="JAHUTI010040183">
    <property type="protein sequence ID" value="MED6245078.1"/>
    <property type="molecule type" value="Genomic_DNA"/>
</dbReference>
<evidence type="ECO:0000256" key="6">
    <source>
        <dbReference type="ARBA" id="ARBA00022692"/>
    </source>
</evidence>
<dbReference type="PANTHER" id="PTHR12939">
    <property type="entry name" value="SARCOGLYCAN"/>
    <property type="match status" value="1"/>
</dbReference>
<keyword evidence="4" id="KW-1003">Cell membrane</keyword>
<dbReference type="Pfam" id="PF04790">
    <property type="entry name" value="Sarcoglycan_1"/>
    <property type="match status" value="1"/>
</dbReference>
<feature type="region of interest" description="Disordered" evidence="13">
    <location>
        <begin position="1"/>
        <end position="38"/>
    </location>
</feature>
<comment type="subcellular location">
    <subcellularLocation>
        <location evidence="2">Cell membrane</location>
        <location evidence="2">Sarcolemma</location>
        <topology evidence="2">Single-pass type II membrane protein</topology>
    </subcellularLocation>
    <subcellularLocation>
        <location evidence="1">Cytoplasm</location>
        <location evidence="1">Cytoskeleton</location>
    </subcellularLocation>
</comment>
<evidence type="ECO:0008006" key="17">
    <source>
        <dbReference type="Google" id="ProtNLM"/>
    </source>
</evidence>
<evidence type="ECO:0000256" key="5">
    <source>
        <dbReference type="ARBA" id="ARBA00022490"/>
    </source>
</evidence>
<evidence type="ECO:0000256" key="4">
    <source>
        <dbReference type="ARBA" id="ARBA00022475"/>
    </source>
</evidence>
<keyword evidence="6 14" id="KW-0812">Transmembrane</keyword>
<evidence type="ECO:0000256" key="7">
    <source>
        <dbReference type="ARBA" id="ARBA00022968"/>
    </source>
</evidence>
<evidence type="ECO:0000256" key="13">
    <source>
        <dbReference type="SAM" id="MobiDB-lite"/>
    </source>
</evidence>
<keyword evidence="9 14" id="KW-0472">Membrane</keyword>
<dbReference type="InterPro" id="IPR006875">
    <property type="entry name" value="Sarcoglycan"/>
</dbReference>
<keyword evidence="11" id="KW-0325">Glycoprotein</keyword>
<evidence type="ECO:0000313" key="15">
    <source>
        <dbReference type="EMBL" id="MED6245078.1"/>
    </source>
</evidence>
<accession>A0ABU7B498</accession>
<dbReference type="Proteomes" id="UP001345963">
    <property type="component" value="Unassembled WGS sequence"/>
</dbReference>
<evidence type="ECO:0000256" key="1">
    <source>
        <dbReference type="ARBA" id="ARBA00004245"/>
    </source>
</evidence>